<accession>B3RPD8</accession>
<feature type="domain" description="Metallo-beta-lactamase" evidence="16">
    <location>
        <begin position="2"/>
        <end position="161"/>
    </location>
</feature>
<dbReference type="GO" id="GO:0036297">
    <property type="term" value="P:interstrand cross-link repair"/>
    <property type="evidence" value="ECO:0000318"/>
    <property type="project" value="GO_Central"/>
</dbReference>
<dbReference type="EC" id="3.5.2.6" evidence="5"/>
<evidence type="ECO:0000256" key="10">
    <source>
        <dbReference type="ARBA" id="ARBA00022895"/>
    </source>
</evidence>
<keyword evidence="12" id="KW-0539">Nucleus</keyword>
<feature type="non-terminal residue" evidence="17">
    <location>
        <position position="306"/>
    </location>
</feature>
<evidence type="ECO:0000256" key="11">
    <source>
        <dbReference type="ARBA" id="ARBA00023204"/>
    </source>
</evidence>
<dbReference type="CTD" id="6750667"/>
<dbReference type="SUPFAM" id="SSF56281">
    <property type="entry name" value="Metallo-hydrolase/oxidoreductase"/>
    <property type="match status" value="1"/>
</dbReference>
<keyword evidence="10" id="KW-0779">Telomere</keyword>
<name>B3RPD8_TRIAD</name>
<dbReference type="InterPro" id="IPR036866">
    <property type="entry name" value="RibonucZ/Hydroxyglut_hydro"/>
</dbReference>
<dbReference type="PANTHER" id="PTHR23240">
    <property type="entry name" value="DNA CROSS-LINK REPAIR PROTEIN PSO2/SNM1-RELATED"/>
    <property type="match status" value="1"/>
</dbReference>
<organism evidence="17 18">
    <name type="scientific">Trichoplax adhaerens</name>
    <name type="common">Trichoplax reptans</name>
    <dbReference type="NCBI Taxonomy" id="10228"/>
    <lineage>
        <taxon>Eukaryota</taxon>
        <taxon>Metazoa</taxon>
        <taxon>Placozoa</taxon>
        <taxon>Uniplacotomia</taxon>
        <taxon>Trichoplacea</taxon>
        <taxon>Trichoplacidae</taxon>
        <taxon>Trichoplax</taxon>
    </lineage>
</organism>
<dbReference type="FunCoup" id="B3RPD8">
    <property type="interactions" value="1037"/>
</dbReference>
<dbReference type="GO" id="GO:0035312">
    <property type="term" value="F:5'-3' DNA exonuclease activity"/>
    <property type="evidence" value="ECO:0000318"/>
    <property type="project" value="GO_Central"/>
</dbReference>
<dbReference type="EMBL" id="DS985242">
    <property type="protein sequence ID" value="EDV28172.1"/>
    <property type="molecule type" value="Genomic_DNA"/>
</dbReference>
<evidence type="ECO:0000256" key="5">
    <source>
        <dbReference type="ARBA" id="ARBA00012865"/>
    </source>
</evidence>
<dbReference type="HOGENOM" id="CLU_005260_3_1_1"/>
<keyword evidence="8" id="KW-0227">DNA damage</keyword>
<evidence type="ECO:0000256" key="14">
    <source>
        <dbReference type="ARBA" id="ARBA00041693"/>
    </source>
</evidence>
<dbReference type="OMA" id="TSFCYVN"/>
<dbReference type="InParanoid" id="B3RPD8"/>
<evidence type="ECO:0000313" key="18">
    <source>
        <dbReference type="Proteomes" id="UP000009022"/>
    </source>
</evidence>
<dbReference type="RefSeq" id="XP_002110006.1">
    <property type="nucleotide sequence ID" value="XM_002109970.1"/>
</dbReference>
<dbReference type="FunFam" id="3.40.50.12650:FF:000013">
    <property type="entry name" value="MoRTal germline"/>
    <property type="match status" value="1"/>
</dbReference>
<evidence type="ECO:0000256" key="4">
    <source>
        <dbReference type="ARBA" id="ARBA00010304"/>
    </source>
</evidence>
<evidence type="ECO:0000256" key="9">
    <source>
        <dbReference type="ARBA" id="ARBA00022801"/>
    </source>
</evidence>
<evidence type="ECO:0000256" key="7">
    <source>
        <dbReference type="ARBA" id="ARBA00022722"/>
    </source>
</evidence>
<comment type="subcellular location">
    <subcellularLocation>
        <location evidence="3">Chromosome</location>
        <location evidence="3">Telomere</location>
    </subcellularLocation>
    <subcellularLocation>
        <location evidence="2">Nucleus</location>
    </subcellularLocation>
</comment>
<keyword evidence="18" id="KW-1185">Reference proteome</keyword>
<protein>
    <recommendedName>
        <fullName evidence="13">5' exonuclease Apollo</fullName>
        <ecNumber evidence="5">3.5.2.6</ecNumber>
    </recommendedName>
    <alternativeName>
        <fullName evidence="14">DNA cross-link repair 1B protein</fullName>
    </alternativeName>
    <alternativeName>
        <fullName evidence="15">SNM1 homolog B</fullName>
    </alternativeName>
</protein>
<dbReference type="GO" id="GO:0003684">
    <property type="term" value="F:damaged DNA binding"/>
    <property type="evidence" value="ECO:0000318"/>
    <property type="project" value="GO_Central"/>
</dbReference>
<comment type="similarity">
    <text evidence="4">Belongs to the DNA repair metallo-beta-lactamase (DRMBL) family.</text>
</comment>
<dbReference type="GO" id="GO:0008800">
    <property type="term" value="F:beta-lactamase activity"/>
    <property type="evidence" value="ECO:0007669"/>
    <property type="project" value="UniProtKB-EC"/>
</dbReference>
<evidence type="ECO:0000256" key="2">
    <source>
        <dbReference type="ARBA" id="ARBA00004123"/>
    </source>
</evidence>
<dbReference type="PANTHER" id="PTHR23240:SF26">
    <property type="entry name" value="5' EXONUCLEASE APOLLO"/>
    <property type="match status" value="1"/>
</dbReference>
<evidence type="ECO:0000313" key="17">
    <source>
        <dbReference type="EMBL" id="EDV28172.1"/>
    </source>
</evidence>
<evidence type="ECO:0000256" key="15">
    <source>
        <dbReference type="ARBA" id="ARBA00042738"/>
    </source>
</evidence>
<proteinExistence type="inferred from homology"/>
<reference evidence="17 18" key="1">
    <citation type="journal article" date="2008" name="Nature">
        <title>The Trichoplax genome and the nature of placozoans.</title>
        <authorList>
            <person name="Srivastava M."/>
            <person name="Begovic E."/>
            <person name="Chapman J."/>
            <person name="Putnam N.H."/>
            <person name="Hellsten U."/>
            <person name="Kawashima T."/>
            <person name="Kuo A."/>
            <person name="Mitros T."/>
            <person name="Salamov A."/>
            <person name="Carpenter M.L."/>
            <person name="Signorovitch A.Y."/>
            <person name="Moreno M.A."/>
            <person name="Kamm K."/>
            <person name="Grimwood J."/>
            <person name="Schmutz J."/>
            <person name="Shapiro H."/>
            <person name="Grigoriev I.V."/>
            <person name="Buss L.W."/>
            <person name="Schierwater B."/>
            <person name="Dellaporta S.L."/>
            <person name="Rokhsar D.S."/>
        </authorList>
    </citation>
    <scope>NUCLEOTIDE SEQUENCE [LARGE SCALE GENOMIC DNA]</scope>
    <source>
        <strain evidence="17 18">Grell-BS-1999</strain>
    </source>
</reference>
<evidence type="ECO:0000256" key="13">
    <source>
        <dbReference type="ARBA" id="ARBA00039555"/>
    </source>
</evidence>
<keyword evidence="6" id="KW-0158">Chromosome</keyword>
<dbReference type="GO" id="GO:0000781">
    <property type="term" value="C:chromosome, telomeric region"/>
    <property type="evidence" value="ECO:0000318"/>
    <property type="project" value="GO_Central"/>
</dbReference>
<dbReference type="PhylomeDB" id="B3RPD8"/>
<evidence type="ECO:0000256" key="6">
    <source>
        <dbReference type="ARBA" id="ARBA00022454"/>
    </source>
</evidence>
<evidence type="ECO:0000259" key="16">
    <source>
        <dbReference type="SMART" id="SM00849"/>
    </source>
</evidence>
<keyword evidence="7" id="KW-0540">Nuclease</keyword>
<evidence type="ECO:0000256" key="1">
    <source>
        <dbReference type="ARBA" id="ARBA00001526"/>
    </source>
</evidence>
<dbReference type="STRING" id="10228.B3RPD8"/>
<dbReference type="InterPro" id="IPR011084">
    <property type="entry name" value="DRMBL"/>
</dbReference>
<evidence type="ECO:0000256" key="3">
    <source>
        <dbReference type="ARBA" id="ARBA00004574"/>
    </source>
</evidence>
<dbReference type="Proteomes" id="UP000009022">
    <property type="component" value="Unassembled WGS sequence"/>
</dbReference>
<dbReference type="KEGG" id="tad:TRIADDRAFT_21698"/>
<dbReference type="eggNOG" id="KOG1361">
    <property type="taxonomic scope" value="Eukaryota"/>
</dbReference>
<evidence type="ECO:0000256" key="8">
    <source>
        <dbReference type="ARBA" id="ARBA00022763"/>
    </source>
</evidence>
<sequence>MIGNGVLIPDTPIAIDYWRERQCNQSKLFFLSHYHADHMEGLNSSWSLKIYCSEITASLLIHEMSIRSDLVVSLQTGQPHVIPVDEMGCETMSVTLLDANHCPGAVMFLFEGYFGCILYTGDFRYDDQLHLQPGFPQSKQVDQLFLDNTYCNPKAQFPTRHDAFQIILNIIQQNPTSNVIIGLTHLGKEKLLEQLAVKLQTMIVVDSKRMQRLNLLGCLNVFTDQMDMGRIIVKYKNEITDSTIERWNQQSGPTIAIIPTALYIYQDRPPILDKRIYVVHYSDHSNYNELRQFVSVVKPCRITPII</sequence>
<dbReference type="GO" id="GO:0005634">
    <property type="term" value="C:nucleus"/>
    <property type="evidence" value="ECO:0000318"/>
    <property type="project" value="GO_Central"/>
</dbReference>
<dbReference type="CDD" id="cd16273">
    <property type="entry name" value="SNM1A-1C-like_MBL-fold"/>
    <property type="match status" value="1"/>
</dbReference>
<dbReference type="Pfam" id="PF07522">
    <property type="entry name" value="DRMBL"/>
    <property type="match status" value="1"/>
</dbReference>
<dbReference type="Gene3D" id="3.40.50.12650">
    <property type="match status" value="1"/>
</dbReference>
<dbReference type="AlphaFoldDB" id="B3RPD8"/>
<dbReference type="OrthoDB" id="262529at2759"/>
<dbReference type="GO" id="GO:0006303">
    <property type="term" value="P:double-strand break repair via nonhomologous end joining"/>
    <property type="evidence" value="ECO:0000318"/>
    <property type="project" value="GO_Central"/>
</dbReference>
<dbReference type="Gene3D" id="3.60.15.10">
    <property type="entry name" value="Ribonuclease Z/Hydroxyacylglutathione hydrolase-like"/>
    <property type="match status" value="1"/>
</dbReference>
<keyword evidence="11" id="KW-0234">DNA repair</keyword>
<evidence type="ECO:0000256" key="12">
    <source>
        <dbReference type="ARBA" id="ARBA00023242"/>
    </source>
</evidence>
<dbReference type="InterPro" id="IPR001279">
    <property type="entry name" value="Metallo-B-lactamas"/>
</dbReference>
<comment type="catalytic activity">
    <reaction evidence="1">
        <text>a beta-lactam + H2O = a substituted beta-amino acid</text>
        <dbReference type="Rhea" id="RHEA:20401"/>
        <dbReference type="ChEBI" id="CHEBI:15377"/>
        <dbReference type="ChEBI" id="CHEBI:35627"/>
        <dbReference type="ChEBI" id="CHEBI:140347"/>
        <dbReference type="EC" id="3.5.2.6"/>
    </reaction>
</comment>
<keyword evidence="9" id="KW-0378">Hydrolase</keyword>
<dbReference type="GeneID" id="6750667"/>
<dbReference type="GO" id="GO:0000723">
    <property type="term" value="P:telomere maintenance"/>
    <property type="evidence" value="ECO:0000318"/>
    <property type="project" value="GO_Central"/>
</dbReference>
<gene>
    <name evidence="17" type="ORF">TRIADDRAFT_21698</name>
</gene>
<dbReference type="SMART" id="SM00849">
    <property type="entry name" value="Lactamase_B"/>
    <property type="match status" value="1"/>
</dbReference>